<reference evidence="3 4" key="1">
    <citation type="submission" date="2020-06" db="EMBL/GenBank/DDBJ databases">
        <title>Nonomuraea sp. SMC257, a novel actinomycete isolated from soil.</title>
        <authorList>
            <person name="Chanama M."/>
        </authorList>
    </citation>
    <scope>NUCLEOTIDE SEQUENCE [LARGE SCALE GENOMIC DNA]</scope>
    <source>
        <strain evidence="3 4">SMC257</strain>
    </source>
</reference>
<evidence type="ECO:0000313" key="3">
    <source>
        <dbReference type="EMBL" id="NUW30270.1"/>
    </source>
</evidence>
<protein>
    <recommendedName>
        <fullName evidence="5">PH domain-containing protein</fullName>
    </recommendedName>
</protein>
<dbReference type="EMBL" id="JABWGN010000001">
    <property type="protein sequence ID" value="NUW30270.1"/>
    <property type="molecule type" value="Genomic_DNA"/>
</dbReference>
<organism evidence="3 4">
    <name type="scientific">Nonomuraea montanisoli</name>
    <dbReference type="NCBI Taxonomy" id="2741721"/>
    <lineage>
        <taxon>Bacteria</taxon>
        <taxon>Bacillati</taxon>
        <taxon>Actinomycetota</taxon>
        <taxon>Actinomycetes</taxon>
        <taxon>Streptosporangiales</taxon>
        <taxon>Streptosporangiaceae</taxon>
        <taxon>Nonomuraea</taxon>
    </lineage>
</organism>
<dbReference type="Proteomes" id="UP000586042">
    <property type="component" value="Unassembled WGS sequence"/>
</dbReference>
<keyword evidence="2" id="KW-1133">Transmembrane helix</keyword>
<evidence type="ECO:0000256" key="1">
    <source>
        <dbReference type="SAM" id="MobiDB-lite"/>
    </source>
</evidence>
<name>A0A7Y6I218_9ACTN</name>
<evidence type="ECO:0000256" key="2">
    <source>
        <dbReference type="SAM" id="Phobius"/>
    </source>
</evidence>
<feature type="region of interest" description="Disordered" evidence="1">
    <location>
        <begin position="115"/>
        <end position="145"/>
    </location>
</feature>
<accession>A0A7Y6I218</accession>
<dbReference type="AlphaFoldDB" id="A0A7Y6I218"/>
<feature type="transmembrane region" description="Helical" evidence="2">
    <location>
        <begin position="182"/>
        <end position="203"/>
    </location>
</feature>
<keyword evidence="4" id="KW-1185">Reference proteome</keyword>
<gene>
    <name evidence="3" type="ORF">HTZ77_02340</name>
</gene>
<sequence>MKQSYRSRFAFVLGWVWVAFAALNVYDLIARYNGKPALVALAVLAVLTALVYVVALRPVTRFTEDALIGRNPLRTTAVPWASVEEVTVSHSINVRHGAGELLRLWTPVSSARERARARRRGAAAPPQRGRFRTEPTLTKGEQNAADALSGKTHADWVGEQITERAESARHRGKEAAPARVSWAYDSFAAIVLAVVMVVVAVAAG</sequence>
<evidence type="ECO:0008006" key="5">
    <source>
        <dbReference type="Google" id="ProtNLM"/>
    </source>
</evidence>
<feature type="transmembrane region" description="Helical" evidence="2">
    <location>
        <begin position="37"/>
        <end position="55"/>
    </location>
</feature>
<keyword evidence="2" id="KW-0472">Membrane</keyword>
<proteinExistence type="predicted"/>
<dbReference type="RefSeq" id="WP_175587720.1">
    <property type="nucleotide sequence ID" value="NZ_JABWGN010000001.1"/>
</dbReference>
<keyword evidence="2" id="KW-0812">Transmembrane</keyword>
<evidence type="ECO:0000313" key="4">
    <source>
        <dbReference type="Proteomes" id="UP000586042"/>
    </source>
</evidence>
<comment type="caution">
    <text evidence="3">The sequence shown here is derived from an EMBL/GenBank/DDBJ whole genome shotgun (WGS) entry which is preliminary data.</text>
</comment>